<dbReference type="SUPFAM" id="SSF47781">
    <property type="entry name" value="RuvA domain 2-like"/>
    <property type="match status" value="1"/>
</dbReference>
<keyword evidence="4 6" id="KW-0233">DNA recombination</keyword>
<dbReference type="GO" id="GO:0005737">
    <property type="term" value="C:cytoplasm"/>
    <property type="evidence" value="ECO:0007669"/>
    <property type="project" value="UniProtKB-SubCell"/>
</dbReference>
<keyword evidence="2 6" id="KW-0227">DNA damage</keyword>
<comment type="subunit">
    <text evidence="6">Homotetramer. Forms an RuvA(8)-RuvB(12)-Holliday junction (HJ) complex. HJ DNA is sandwiched between 2 RuvA tetramers; dsDNA enters through RuvA and exits via RuvB. An RuvB hexamer assembles on each DNA strand where it exits the tetramer. Each RuvB hexamer is contacted by two RuvA subunits (via domain III) on 2 adjacent RuvB subunits; this complex drives branch migration. In the full resolvosome a probable DNA-RuvA(4)-RuvB(12)-RuvC(2) complex forms which resolves the HJ.</text>
</comment>
<dbReference type="Gene3D" id="1.10.8.10">
    <property type="entry name" value="DNA helicase RuvA subunit, C-terminal domain"/>
    <property type="match status" value="1"/>
</dbReference>
<dbReference type="InterPro" id="IPR000085">
    <property type="entry name" value="RuvA"/>
</dbReference>
<keyword evidence="8" id="KW-0547">Nucleotide-binding</keyword>
<dbReference type="InterPro" id="IPR036267">
    <property type="entry name" value="RuvA_C_sf"/>
</dbReference>
<comment type="domain">
    <text evidence="6">Has three domains with a flexible linker between the domains II and III and assumes an 'L' shape. Domain III is highly mobile and contacts RuvB.</text>
</comment>
<dbReference type="Proteomes" id="UP000183461">
    <property type="component" value="Unassembled WGS sequence"/>
</dbReference>
<keyword evidence="1 6" id="KW-0963">Cytoplasm</keyword>
<dbReference type="SUPFAM" id="SSF50249">
    <property type="entry name" value="Nucleic acid-binding proteins"/>
    <property type="match status" value="1"/>
</dbReference>
<keyword evidence="8" id="KW-0378">Hydrolase</keyword>
<evidence type="ECO:0000259" key="7">
    <source>
        <dbReference type="SMART" id="SM00278"/>
    </source>
</evidence>
<dbReference type="GO" id="GO:0000400">
    <property type="term" value="F:four-way junction DNA binding"/>
    <property type="evidence" value="ECO:0007669"/>
    <property type="project" value="UniProtKB-UniRule"/>
</dbReference>
<dbReference type="GO" id="GO:0005524">
    <property type="term" value="F:ATP binding"/>
    <property type="evidence" value="ECO:0007669"/>
    <property type="project" value="InterPro"/>
</dbReference>
<dbReference type="GO" id="GO:0009378">
    <property type="term" value="F:four-way junction helicase activity"/>
    <property type="evidence" value="ECO:0007669"/>
    <property type="project" value="InterPro"/>
</dbReference>
<dbReference type="InterPro" id="IPR003583">
    <property type="entry name" value="Hlx-hairpin-Hlx_DNA-bd_motif"/>
</dbReference>
<dbReference type="GO" id="GO:0009379">
    <property type="term" value="C:Holliday junction helicase complex"/>
    <property type="evidence" value="ECO:0007669"/>
    <property type="project" value="InterPro"/>
</dbReference>
<evidence type="ECO:0000313" key="9">
    <source>
        <dbReference type="Proteomes" id="UP000183461"/>
    </source>
</evidence>
<sequence length="207" mass="21856">MIYSVKGKLIVKELGFAVIECGGVGYGCKTSYNTVSQLGELGSEAMLYTYLYVREDVVELFGFATLQELNCFKLLISVSGVGPKAATAILSDVTPERFALLVASGDSKAFTKTKGIGAKTAQRLVLELKDKISSESISGSISNDAAELSHIAAGAASSSVAEALEALMVLGYSQGEAAPILSKLDQSLSTQDLIKETLRLMAAKNMR</sequence>
<dbReference type="GO" id="GO:0048476">
    <property type="term" value="C:Holliday junction resolvase complex"/>
    <property type="evidence" value="ECO:0007669"/>
    <property type="project" value="UniProtKB-UniRule"/>
</dbReference>
<feature type="region of interest" description="Flexible linker" evidence="6">
    <location>
        <begin position="142"/>
        <end position="154"/>
    </location>
</feature>
<dbReference type="SMART" id="SM00278">
    <property type="entry name" value="HhH1"/>
    <property type="match status" value="2"/>
</dbReference>
<dbReference type="Gene3D" id="1.10.150.20">
    <property type="entry name" value="5' to 3' exonuclease, C-terminal subdomain"/>
    <property type="match status" value="1"/>
</dbReference>
<evidence type="ECO:0000256" key="5">
    <source>
        <dbReference type="ARBA" id="ARBA00023204"/>
    </source>
</evidence>
<dbReference type="AlphaFoldDB" id="A0A1K1N216"/>
<evidence type="ECO:0000256" key="3">
    <source>
        <dbReference type="ARBA" id="ARBA00023125"/>
    </source>
</evidence>
<comment type="similarity">
    <text evidence="6">Belongs to the RuvA family.</text>
</comment>
<dbReference type="Pfam" id="PF07499">
    <property type="entry name" value="RuvA_C"/>
    <property type="match status" value="1"/>
</dbReference>
<feature type="region of interest" description="Domain III" evidence="6">
    <location>
        <begin position="155"/>
        <end position="207"/>
    </location>
</feature>
<evidence type="ECO:0000256" key="4">
    <source>
        <dbReference type="ARBA" id="ARBA00023172"/>
    </source>
</evidence>
<comment type="subcellular location">
    <subcellularLocation>
        <location evidence="6">Cytoplasm</location>
    </subcellularLocation>
</comment>
<dbReference type="SUPFAM" id="SSF46929">
    <property type="entry name" value="DNA helicase RuvA subunit, C-terminal domain"/>
    <property type="match status" value="1"/>
</dbReference>
<protein>
    <recommendedName>
        <fullName evidence="6">Holliday junction branch migration complex subunit RuvA</fullName>
    </recommendedName>
</protein>
<evidence type="ECO:0000256" key="1">
    <source>
        <dbReference type="ARBA" id="ARBA00022490"/>
    </source>
</evidence>
<evidence type="ECO:0000256" key="6">
    <source>
        <dbReference type="HAMAP-Rule" id="MF_00031"/>
    </source>
</evidence>
<keyword evidence="5 6" id="KW-0234">DNA repair</keyword>
<name>A0A1K1N216_RUMFL</name>
<dbReference type="Pfam" id="PF01330">
    <property type="entry name" value="RuvA_N"/>
    <property type="match status" value="1"/>
</dbReference>
<dbReference type="GO" id="GO:0006281">
    <property type="term" value="P:DNA repair"/>
    <property type="evidence" value="ECO:0007669"/>
    <property type="project" value="UniProtKB-UniRule"/>
</dbReference>
<organism evidence="8 9">
    <name type="scientific">Ruminococcus flavefaciens</name>
    <dbReference type="NCBI Taxonomy" id="1265"/>
    <lineage>
        <taxon>Bacteria</taxon>
        <taxon>Bacillati</taxon>
        <taxon>Bacillota</taxon>
        <taxon>Clostridia</taxon>
        <taxon>Eubacteriales</taxon>
        <taxon>Oscillospiraceae</taxon>
        <taxon>Ruminococcus</taxon>
    </lineage>
</organism>
<dbReference type="HAMAP" id="MF_00031">
    <property type="entry name" value="DNA_HJ_migration_RuvA"/>
    <property type="match status" value="1"/>
</dbReference>
<accession>A0A1K1N216</accession>
<dbReference type="Gene3D" id="2.40.50.140">
    <property type="entry name" value="Nucleic acid-binding proteins"/>
    <property type="match status" value="1"/>
</dbReference>
<keyword evidence="3 6" id="KW-0238">DNA-binding</keyword>
<feature type="region of interest" description="Domain I" evidence="6">
    <location>
        <begin position="1"/>
        <end position="64"/>
    </location>
</feature>
<feature type="domain" description="Helix-hairpin-helix DNA-binding motif class 1" evidence="7">
    <location>
        <begin position="108"/>
        <end position="127"/>
    </location>
</feature>
<dbReference type="GO" id="GO:0006310">
    <property type="term" value="P:DNA recombination"/>
    <property type="evidence" value="ECO:0007669"/>
    <property type="project" value="UniProtKB-UniRule"/>
</dbReference>
<dbReference type="InterPro" id="IPR011114">
    <property type="entry name" value="RuvA_C"/>
</dbReference>
<evidence type="ECO:0000313" key="8">
    <source>
        <dbReference type="EMBL" id="SFW29440.1"/>
    </source>
</evidence>
<dbReference type="InterPro" id="IPR012340">
    <property type="entry name" value="NA-bd_OB-fold"/>
</dbReference>
<dbReference type="NCBIfam" id="TIGR00084">
    <property type="entry name" value="ruvA"/>
    <property type="match status" value="1"/>
</dbReference>
<dbReference type="InterPro" id="IPR013849">
    <property type="entry name" value="DNA_helicase_Holl-junc_RuvA_I"/>
</dbReference>
<comment type="function">
    <text evidence="6">The RuvA-RuvB-RuvC complex processes Holliday junction (HJ) DNA during genetic recombination and DNA repair, while the RuvA-RuvB complex plays an important role in the rescue of blocked DNA replication forks via replication fork reversal (RFR). RuvA specifically binds to HJ cruciform DNA, conferring on it an open structure. The RuvB hexamer acts as an ATP-dependent pump, pulling dsDNA into and through the RuvAB complex. HJ branch migration allows RuvC to scan DNA until it finds its consensus sequence, where it cleaves and resolves the cruciform DNA.</text>
</comment>
<keyword evidence="8" id="KW-0347">Helicase</keyword>
<dbReference type="EMBL" id="FPIP01000003">
    <property type="protein sequence ID" value="SFW29440.1"/>
    <property type="molecule type" value="Genomic_DNA"/>
</dbReference>
<keyword evidence="8" id="KW-0067">ATP-binding</keyword>
<gene>
    <name evidence="6" type="primary">ruvA</name>
    <name evidence="8" type="ORF">SAMN02910280_1626</name>
</gene>
<feature type="domain" description="Helix-hairpin-helix DNA-binding motif class 1" evidence="7">
    <location>
        <begin position="73"/>
        <end position="92"/>
    </location>
</feature>
<comment type="caution">
    <text evidence="6">Lacks conserved residue(s) required for the propagation of feature annotation.</text>
</comment>
<dbReference type="Pfam" id="PF14520">
    <property type="entry name" value="HHH_5"/>
    <property type="match status" value="1"/>
</dbReference>
<dbReference type="CDD" id="cd14332">
    <property type="entry name" value="UBA_RuvA_C"/>
    <property type="match status" value="1"/>
</dbReference>
<reference evidence="8 9" key="1">
    <citation type="submission" date="2016-11" db="EMBL/GenBank/DDBJ databases">
        <authorList>
            <person name="Jaros S."/>
            <person name="Januszkiewicz K."/>
            <person name="Wedrychowicz H."/>
        </authorList>
    </citation>
    <scope>NUCLEOTIDE SEQUENCE [LARGE SCALE GENOMIC DNA]</scope>
    <source>
        <strain evidence="8 9">YL228</strain>
    </source>
</reference>
<dbReference type="InterPro" id="IPR010994">
    <property type="entry name" value="RuvA_2-like"/>
</dbReference>
<evidence type="ECO:0000256" key="2">
    <source>
        <dbReference type="ARBA" id="ARBA00022763"/>
    </source>
</evidence>
<dbReference type="RefSeq" id="WP_072299937.1">
    <property type="nucleotide sequence ID" value="NZ_CAMIZA010000001.1"/>
</dbReference>
<proteinExistence type="inferred from homology"/>